<dbReference type="InterPro" id="IPR012657">
    <property type="entry name" value="23S_rRNA-intervening_sequence"/>
</dbReference>
<gene>
    <name evidence="1" type="ORF">GGR16_001117</name>
</gene>
<accession>A0A840BRP8</accession>
<dbReference type="EMBL" id="JACIEN010000001">
    <property type="protein sequence ID" value="MBB4016111.1"/>
    <property type="molecule type" value="Genomic_DNA"/>
</dbReference>
<dbReference type="SUPFAM" id="SSF158446">
    <property type="entry name" value="IVS-encoded protein-like"/>
    <property type="match status" value="1"/>
</dbReference>
<dbReference type="Gene3D" id="1.20.1440.60">
    <property type="entry name" value="23S rRNA-intervening sequence"/>
    <property type="match status" value="1"/>
</dbReference>
<proteinExistence type="predicted"/>
<dbReference type="AlphaFoldDB" id="A0A840BRP8"/>
<dbReference type="RefSeq" id="WP_183315930.1">
    <property type="nucleotide sequence ID" value="NZ_JACIEN010000001.1"/>
</dbReference>
<dbReference type="Proteomes" id="UP000577362">
    <property type="component" value="Unassembled WGS sequence"/>
</dbReference>
<evidence type="ECO:0000313" key="2">
    <source>
        <dbReference type="Proteomes" id="UP000577362"/>
    </source>
</evidence>
<dbReference type="PANTHER" id="PTHR38471">
    <property type="entry name" value="FOUR HELIX BUNDLE PROTEIN"/>
    <property type="match status" value="1"/>
</dbReference>
<protein>
    <submittedName>
        <fullName evidence="1">Four helix bundle protein</fullName>
    </submittedName>
</protein>
<dbReference type="Pfam" id="PF05635">
    <property type="entry name" value="23S_rRNA_IVP"/>
    <property type="match status" value="1"/>
</dbReference>
<evidence type="ECO:0000313" key="1">
    <source>
        <dbReference type="EMBL" id="MBB4016111.1"/>
    </source>
</evidence>
<dbReference type="PANTHER" id="PTHR38471:SF2">
    <property type="entry name" value="FOUR HELIX BUNDLE PROTEIN"/>
    <property type="match status" value="1"/>
</dbReference>
<comment type="caution">
    <text evidence="1">The sequence shown here is derived from an EMBL/GenBank/DDBJ whole genome shotgun (WGS) entry which is preliminary data.</text>
</comment>
<dbReference type="NCBIfam" id="NF008911">
    <property type="entry name" value="PRK12275.1-2"/>
    <property type="match status" value="1"/>
</dbReference>
<dbReference type="NCBIfam" id="TIGR02436">
    <property type="entry name" value="four helix bundle protein"/>
    <property type="match status" value="1"/>
</dbReference>
<dbReference type="InterPro" id="IPR036583">
    <property type="entry name" value="23S_rRNA_IVS_sf"/>
</dbReference>
<name>A0A840BRP8_9HYPH</name>
<keyword evidence="2" id="KW-1185">Reference proteome</keyword>
<organism evidence="1 2">
    <name type="scientific">Chelatococcus caeni</name>
    <dbReference type="NCBI Taxonomy" id="1348468"/>
    <lineage>
        <taxon>Bacteria</taxon>
        <taxon>Pseudomonadati</taxon>
        <taxon>Pseudomonadota</taxon>
        <taxon>Alphaproteobacteria</taxon>
        <taxon>Hyphomicrobiales</taxon>
        <taxon>Chelatococcaceae</taxon>
        <taxon>Chelatococcus</taxon>
    </lineage>
</organism>
<reference evidence="1 2" key="1">
    <citation type="submission" date="2020-08" db="EMBL/GenBank/DDBJ databases">
        <title>Genomic Encyclopedia of Type Strains, Phase IV (KMG-IV): sequencing the most valuable type-strain genomes for metagenomic binning, comparative biology and taxonomic classification.</title>
        <authorList>
            <person name="Goeker M."/>
        </authorList>
    </citation>
    <scope>NUCLEOTIDE SEQUENCE [LARGE SCALE GENOMIC DNA]</scope>
    <source>
        <strain evidence="1 2">DSM 103737</strain>
    </source>
</reference>
<sequence>MDIQSYRDLRVWREAMELAEGCYRLTGGFPKDELFGMTAQIRRAGVSIPANIAEGYGRGSAGAYVHFLKVAQGSLKELETHLLLAERVGLAEGAAITSLLEACDSVGKMLRSLIRAIERGQNA</sequence>
<dbReference type="CDD" id="cd16377">
    <property type="entry name" value="23S_rRNA_IVP_like"/>
    <property type="match status" value="1"/>
</dbReference>